<evidence type="ECO:0000256" key="4">
    <source>
        <dbReference type="SAM" id="MobiDB-lite"/>
    </source>
</evidence>
<feature type="repeat" description="PPR" evidence="3">
    <location>
        <begin position="236"/>
        <end position="270"/>
    </location>
</feature>
<feature type="repeat" description="PPR" evidence="3">
    <location>
        <begin position="271"/>
        <end position="305"/>
    </location>
</feature>
<dbReference type="EMBL" id="BJWL01000011">
    <property type="protein sequence ID" value="GFY96974.1"/>
    <property type="molecule type" value="Genomic_DNA"/>
</dbReference>
<gene>
    <name evidence="5" type="ORF">Acr_11g0012800</name>
</gene>
<feature type="repeat" description="PPR" evidence="3">
    <location>
        <begin position="446"/>
        <end position="481"/>
    </location>
</feature>
<name>A0A7J0FE48_9ERIC</name>
<dbReference type="InterPro" id="IPR002885">
    <property type="entry name" value="PPR_rpt"/>
</dbReference>
<evidence type="ECO:0000313" key="6">
    <source>
        <dbReference type="Proteomes" id="UP000585474"/>
    </source>
</evidence>
<evidence type="ECO:0000256" key="1">
    <source>
        <dbReference type="ARBA" id="ARBA00007626"/>
    </source>
</evidence>
<dbReference type="Proteomes" id="UP000585474">
    <property type="component" value="Unassembled WGS sequence"/>
</dbReference>
<feature type="repeat" description="PPR" evidence="3">
    <location>
        <begin position="411"/>
        <end position="445"/>
    </location>
</feature>
<proteinExistence type="inferred from homology"/>
<sequence length="585" mass="67789">MVIRIRSLTNAHQLFEVLRSRLCVLYKPRTHFLCHLCTTNHYHFRPFSSQPISAQPLDPDQIPSPELVNELSRILSDFRNPHHDLHSALDSFSPKISTNLVEQVLKRCKNLSFSAHRFFLWARGFPGFEPRNESYRILVDILGSSKQFPLIWDFLVEMKETWRCKISPDIFWLIFRAYSRANLPADAIRAFDKMVDFGIEPGNDDADELLYALCKWKHVRHAQDFFDRIKSELVPSAKTYRILMSGWGRIGESDEARKVFDEMLERGCSVDLLAYNSMLLSLCKGGNVDEAYRLFREMRPKGLKPDAFTYSIFIRASSQANDIHSAFWVLDRMRRYDLVPNVYTYNCIIKALCKNDKAEEAYLLLDEMIEQGARPDVWSYNTILAFHCDRTEVNKALRLISRMDQDSCLPDRHTYNMVLKMLIRIGRFDRVLDVWESMEKRGFYPSASTYAVMIHGLCKKKGKLEDACWYFEMMVDEGIPPYSATCELLRNRLIGLGFSEQTQILADKMEKSTSCSIQELANIMRGDRTGSRTRREEDSSNESDDNWAHWTLGTDLAKVRTSSFTSFNGNQCGIQRMSSASSLYC</sequence>
<comment type="similarity">
    <text evidence="1">Belongs to the PPR family. P subfamily.</text>
</comment>
<organism evidence="5 6">
    <name type="scientific">Actinidia rufa</name>
    <dbReference type="NCBI Taxonomy" id="165716"/>
    <lineage>
        <taxon>Eukaryota</taxon>
        <taxon>Viridiplantae</taxon>
        <taxon>Streptophyta</taxon>
        <taxon>Embryophyta</taxon>
        <taxon>Tracheophyta</taxon>
        <taxon>Spermatophyta</taxon>
        <taxon>Magnoliopsida</taxon>
        <taxon>eudicotyledons</taxon>
        <taxon>Gunneridae</taxon>
        <taxon>Pentapetalae</taxon>
        <taxon>asterids</taxon>
        <taxon>Ericales</taxon>
        <taxon>Actinidiaceae</taxon>
        <taxon>Actinidia</taxon>
    </lineage>
</organism>
<dbReference type="Pfam" id="PF01535">
    <property type="entry name" value="PPR"/>
    <property type="match status" value="2"/>
</dbReference>
<reference evidence="5 6" key="1">
    <citation type="submission" date="2019-07" db="EMBL/GenBank/DDBJ databases">
        <title>De Novo Assembly of kiwifruit Actinidia rufa.</title>
        <authorList>
            <person name="Sugita-Konishi S."/>
            <person name="Sato K."/>
            <person name="Mori E."/>
            <person name="Abe Y."/>
            <person name="Kisaki G."/>
            <person name="Hamano K."/>
            <person name="Suezawa K."/>
            <person name="Otani M."/>
            <person name="Fukuda T."/>
            <person name="Manabe T."/>
            <person name="Gomi K."/>
            <person name="Tabuchi M."/>
            <person name="Akimitsu K."/>
            <person name="Kataoka I."/>
        </authorList>
    </citation>
    <scope>NUCLEOTIDE SEQUENCE [LARGE SCALE GENOMIC DNA]</scope>
    <source>
        <strain evidence="6">cv. Fuchu</strain>
    </source>
</reference>
<keyword evidence="6" id="KW-1185">Reference proteome</keyword>
<accession>A0A7J0FE48</accession>
<keyword evidence="2" id="KW-0677">Repeat</keyword>
<dbReference type="Pfam" id="PF13041">
    <property type="entry name" value="PPR_2"/>
    <property type="match status" value="3"/>
</dbReference>
<feature type="repeat" description="PPR" evidence="3">
    <location>
        <begin position="341"/>
        <end position="375"/>
    </location>
</feature>
<evidence type="ECO:0000256" key="3">
    <source>
        <dbReference type="PROSITE-ProRule" id="PRU00708"/>
    </source>
</evidence>
<dbReference type="PANTHER" id="PTHR47941">
    <property type="entry name" value="PENTATRICOPEPTIDE REPEAT-CONTAINING PROTEIN 3, MITOCHONDRIAL"/>
    <property type="match status" value="1"/>
</dbReference>
<dbReference type="OrthoDB" id="185373at2759"/>
<feature type="repeat" description="PPR" evidence="3">
    <location>
        <begin position="167"/>
        <end position="201"/>
    </location>
</feature>
<feature type="region of interest" description="Disordered" evidence="4">
    <location>
        <begin position="526"/>
        <end position="546"/>
    </location>
</feature>
<dbReference type="Gene3D" id="1.25.40.10">
    <property type="entry name" value="Tetratricopeptide repeat domain"/>
    <property type="match status" value="4"/>
</dbReference>
<protein>
    <submittedName>
        <fullName evidence="5">Pentatricopeptide repeat (PPR) superfamily protein</fullName>
    </submittedName>
</protein>
<evidence type="ECO:0000256" key="2">
    <source>
        <dbReference type="ARBA" id="ARBA00022737"/>
    </source>
</evidence>
<comment type="caution">
    <text evidence="5">The sequence shown here is derived from an EMBL/GenBank/DDBJ whole genome shotgun (WGS) entry which is preliminary data.</text>
</comment>
<dbReference type="NCBIfam" id="TIGR00756">
    <property type="entry name" value="PPR"/>
    <property type="match status" value="7"/>
</dbReference>
<feature type="repeat" description="PPR" evidence="3">
    <location>
        <begin position="306"/>
        <end position="340"/>
    </location>
</feature>
<evidence type="ECO:0000313" key="5">
    <source>
        <dbReference type="EMBL" id="GFY96974.1"/>
    </source>
</evidence>
<dbReference type="PROSITE" id="PS51375">
    <property type="entry name" value="PPR"/>
    <property type="match status" value="8"/>
</dbReference>
<dbReference type="InterPro" id="IPR011990">
    <property type="entry name" value="TPR-like_helical_dom_sf"/>
</dbReference>
<feature type="compositionally biased region" description="Basic and acidic residues" evidence="4">
    <location>
        <begin position="526"/>
        <end position="538"/>
    </location>
</feature>
<feature type="repeat" description="PPR" evidence="3">
    <location>
        <begin position="376"/>
        <end position="410"/>
    </location>
</feature>
<dbReference type="AlphaFoldDB" id="A0A7J0FE48"/>